<feature type="transmembrane region" description="Helical" evidence="1">
    <location>
        <begin position="12"/>
        <end position="33"/>
    </location>
</feature>
<feature type="transmembrane region" description="Helical" evidence="1">
    <location>
        <begin position="73"/>
        <end position="94"/>
    </location>
</feature>
<keyword evidence="1" id="KW-0472">Membrane</keyword>
<keyword evidence="1" id="KW-0812">Transmembrane</keyword>
<dbReference type="EMBL" id="BSYI01000024">
    <property type="protein sequence ID" value="GMG83787.1"/>
    <property type="molecule type" value="Genomic_DNA"/>
</dbReference>
<accession>A0ABQ6LLC8</accession>
<protein>
    <submittedName>
        <fullName evidence="2">Uncharacterized protein</fullName>
    </submittedName>
</protein>
<dbReference type="Proteomes" id="UP001239909">
    <property type="component" value="Unassembled WGS sequence"/>
</dbReference>
<keyword evidence="3" id="KW-1185">Reference proteome</keyword>
<organism evidence="2 3">
    <name type="scientific">Paralimibaculum aggregatum</name>
    <dbReference type="NCBI Taxonomy" id="3036245"/>
    <lineage>
        <taxon>Bacteria</taxon>
        <taxon>Pseudomonadati</taxon>
        <taxon>Pseudomonadota</taxon>
        <taxon>Alphaproteobacteria</taxon>
        <taxon>Rhodobacterales</taxon>
        <taxon>Paracoccaceae</taxon>
        <taxon>Paralimibaculum</taxon>
    </lineage>
</organism>
<keyword evidence="1" id="KW-1133">Transmembrane helix</keyword>
<dbReference type="RefSeq" id="WP_285672598.1">
    <property type="nucleotide sequence ID" value="NZ_BSYI01000024.1"/>
</dbReference>
<feature type="transmembrane region" description="Helical" evidence="1">
    <location>
        <begin position="39"/>
        <end position="61"/>
    </location>
</feature>
<sequence>MTSGPSLTKRIAIGKLIGLAIGAAGYFLLPVLWPEVDPMLRWGILLWYLTFGALIGVFGVFTFHPVLRLPLPWWIRAPFLGAWLNLVLVFFAHVQMRAFLEALMGADSGFTSPFWFVLEGALVGTLIGYVATTIGGEGRAAIDEAVQ</sequence>
<comment type="caution">
    <text evidence="2">The sequence shown here is derived from an EMBL/GenBank/DDBJ whole genome shotgun (WGS) entry which is preliminary data.</text>
</comment>
<evidence type="ECO:0000256" key="1">
    <source>
        <dbReference type="SAM" id="Phobius"/>
    </source>
</evidence>
<name>A0ABQ6LLC8_9RHOB</name>
<evidence type="ECO:0000313" key="2">
    <source>
        <dbReference type="EMBL" id="GMG83787.1"/>
    </source>
</evidence>
<feature type="transmembrane region" description="Helical" evidence="1">
    <location>
        <begin position="114"/>
        <end position="132"/>
    </location>
</feature>
<reference evidence="2 3" key="1">
    <citation type="submission" date="2023-04" db="EMBL/GenBank/DDBJ databases">
        <title>Marinoamorphus aggregata gen. nov., sp. Nov., isolate from tissue of brittle star Ophioplocus japonicus.</title>
        <authorList>
            <person name="Kawano K."/>
            <person name="Sawayama S."/>
            <person name="Nakagawa S."/>
        </authorList>
    </citation>
    <scope>NUCLEOTIDE SEQUENCE [LARGE SCALE GENOMIC DNA]</scope>
    <source>
        <strain evidence="2 3">NKW23</strain>
    </source>
</reference>
<evidence type="ECO:0000313" key="3">
    <source>
        <dbReference type="Proteomes" id="UP001239909"/>
    </source>
</evidence>
<gene>
    <name evidence="2" type="ORF">LNKW23_30010</name>
</gene>
<proteinExistence type="predicted"/>